<dbReference type="EMBL" id="CCBQ010000037">
    <property type="protein sequence ID" value="CDO94177.1"/>
    <property type="molecule type" value="Genomic_DNA"/>
</dbReference>
<evidence type="ECO:0000259" key="11">
    <source>
        <dbReference type="Pfam" id="PF00291"/>
    </source>
</evidence>
<dbReference type="Proteomes" id="UP000031516">
    <property type="component" value="Unassembled WGS sequence"/>
</dbReference>
<organism evidence="12 13">
    <name type="scientific">Kluyveromyces dobzhanskii CBS 2104</name>
    <dbReference type="NCBI Taxonomy" id="1427455"/>
    <lineage>
        <taxon>Eukaryota</taxon>
        <taxon>Fungi</taxon>
        <taxon>Dikarya</taxon>
        <taxon>Ascomycota</taxon>
        <taxon>Saccharomycotina</taxon>
        <taxon>Saccharomycetes</taxon>
        <taxon>Saccharomycetales</taxon>
        <taxon>Saccharomycetaceae</taxon>
        <taxon>Kluyveromyces</taxon>
    </lineage>
</organism>
<gene>
    <name evidence="12" type="ORF">KLDO_g2455</name>
</gene>
<reference evidence="12 13" key="1">
    <citation type="submission" date="2014-03" db="EMBL/GenBank/DDBJ databases">
        <title>The genome of Kluyveromyces dobzhanskii.</title>
        <authorList>
            <person name="Nystedt B."/>
            <person name="Astrom S."/>
        </authorList>
    </citation>
    <scope>NUCLEOTIDE SEQUENCE [LARGE SCALE GENOMIC DNA]</scope>
    <source>
        <strain evidence="12 13">CBS 2104</strain>
    </source>
</reference>
<dbReference type="InterPro" id="IPR001926">
    <property type="entry name" value="TrpB-like_PALP"/>
</dbReference>
<dbReference type="GO" id="GO:0003941">
    <property type="term" value="F:L-serine ammonia-lyase activity"/>
    <property type="evidence" value="ECO:0007669"/>
    <property type="project" value="UniProtKB-EC"/>
</dbReference>
<dbReference type="GO" id="GO:0004794">
    <property type="term" value="F:threonine deaminase activity"/>
    <property type="evidence" value="ECO:0007669"/>
    <property type="project" value="TreeGrafter"/>
</dbReference>
<evidence type="ECO:0000256" key="8">
    <source>
        <dbReference type="ARBA" id="ARBA00022898"/>
    </source>
</evidence>
<evidence type="ECO:0000256" key="6">
    <source>
        <dbReference type="ARBA" id="ARBA00022432"/>
    </source>
</evidence>
<evidence type="ECO:0000256" key="5">
    <source>
        <dbReference type="ARBA" id="ARBA00012093"/>
    </source>
</evidence>
<feature type="domain" description="Tryptophan synthase beta chain-like PALP" evidence="11">
    <location>
        <begin position="10"/>
        <end position="313"/>
    </location>
</feature>
<dbReference type="Pfam" id="PF00291">
    <property type="entry name" value="PALP"/>
    <property type="match status" value="1"/>
</dbReference>
<dbReference type="AlphaFoldDB" id="A0A0A8L7R4"/>
<protein>
    <recommendedName>
        <fullName evidence="5">L-serine ammonia-lyase</fullName>
        <ecNumber evidence="5">4.3.1.17</ecNumber>
    </recommendedName>
</protein>
<dbReference type="FunFam" id="3.40.50.1100:FF:000040">
    <property type="entry name" value="L-serine dehydratase, putative"/>
    <property type="match status" value="1"/>
</dbReference>
<dbReference type="GO" id="GO:0030170">
    <property type="term" value="F:pyridoxal phosphate binding"/>
    <property type="evidence" value="ECO:0007669"/>
    <property type="project" value="InterPro"/>
</dbReference>
<dbReference type="GO" id="GO:0009097">
    <property type="term" value="P:isoleucine biosynthetic process"/>
    <property type="evidence" value="ECO:0007669"/>
    <property type="project" value="TreeGrafter"/>
</dbReference>
<evidence type="ECO:0000313" key="13">
    <source>
        <dbReference type="Proteomes" id="UP000031516"/>
    </source>
</evidence>
<evidence type="ECO:0000313" key="12">
    <source>
        <dbReference type="EMBL" id="CDO94177.1"/>
    </source>
</evidence>
<keyword evidence="9" id="KW-0456">Lyase</keyword>
<dbReference type="GO" id="GO:0006567">
    <property type="term" value="P:L-threonine catabolic process"/>
    <property type="evidence" value="ECO:0007669"/>
    <property type="project" value="TreeGrafter"/>
</dbReference>
<dbReference type="Gene3D" id="3.40.50.1100">
    <property type="match status" value="2"/>
</dbReference>
<comment type="pathway">
    <text evidence="3">Carbohydrate biosynthesis; gluconeogenesis.</text>
</comment>
<dbReference type="GO" id="GO:0006565">
    <property type="term" value="P:L-serine catabolic process"/>
    <property type="evidence" value="ECO:0007669"/>
    <property type="project" value="TreeGrafter"/>
</dbReference>
<dbReference type="PANTHER" id="PTHR48078">
    <property type="entry name" value="THREONINE DEHYDRATASE, MITOCHONDRIAL-RELATED"/>
    <property type="match status" value="1"/>
</dbReference>
<dbReference type="InterPro" id="IPR000634">
    <property type="entry name" value="Ser/Thr_deHydtase_PyrdxlP-BS"/>
</dbReference>
<evidence type="ECO:0000256" key="1">
    <source>
        <dbReference type="ARBA" id="ARBA00001933"/>
    </source>
</evidence>
<dbReference type="InterPro" id="IPR050147">
    <property type="entry name" value="Ser/Thr_Dehydratase"/>
</dbReference>
<dbReference type="OrthoDB" id="7773036at2759"/>
<dbReference type="InterPro" id="IPR036052">
    <property type="entry name" value="TrpB-like_PALP_sf"/>
</dbReference>
<evidence type="ECO:0000256" key="10">
    <source>
        <dbReference type="ARBA" id="ARBA00049406"/>
    </source>
</evidence>
<evidence type="ECO:0000256" key="7">
    <source>
        <dbReference type="ARBA" id="ARBA00022490"/>
    </source>
</evidence>
<dbReference type="CDD" id="cd06448">
    <property type="entry name" value="L-Ser-dehyd"/>
    <property type="match status" value="1"/>
</dbReference>
<evidence type="ECO:0000256" key="4">
    <source>
        <dbReference type="ARBA" id="ARBA00010869"/>
    </source>
</evidence>
<proteinExistence type="inferred from homology"/>
<evidence type="ECO:0000256" key="9">
    <source>
        <dbReference type="ARBA" id="ARBA00023239"/>
    </source>
</evidence>
<evidence type="ECO:0000256" key="3">
    <source>
        <dbReference type="ARBA" id="ARBA00004742"/>
    </source>
</evidence>
<accession>A0A0A8L7R4</accession>
<dbReference type="EC" id="4.3.1.17" evidence="5"/>
<dbReference type="GO" id="GO:0005737">
    <property type="term" value="C:cytoplasm"/>
    <property type="evidence" value="ECO:0007669"/>
    <property type="project" value="UniProtKB-SubCell"/>
</dbReference>
<keyword evidence="8" id="KW-0663">Pyridoxal phosphate</keyword>
<dbReference type="GO" id="GO:0006094">
    <property type="term" value="P:gluconeogenesis"/>
    <property type="evidence" value="ECO:0007669"/>
    <property type="project" value="UniProtKB-KW"/>
</dbReference>
<keyword evidence="13" id="KW-1185">Reference proteome</keyword>
<keyword evidence="6" id="KW-0312">Gluconeogenesis</keyword>
<name>A0A0A8L7R4_9SACH</name>
<comment type="caution">
    <text evidence="12">The sequence shown here is derived from an EMBL/GenBank/DDBJ whole genome shotgun (WGS) entry which is preliminary data.</text>
</comment>
<comment type="catalytic activity">
    <reaction evidence="10">
        <text>L-serine = pyruvate + NH4(+)</text>
        <dbReference type="Rhea" id="RHEA:19169"/>
        <dbReference type="ChEBI" id="CHEBI:15361"/>
        <dbReference type="ChEBI" id="CHEBI:28938"/>
        <dbReference type="ChEBI" id="CHEBI:33384"/>
        <dbReference type="EC" id="4.3.1.17"/>
    </reaction>
</comment>
<keyword evidence="7" id="KW-0963">Cytoplasm</keyword>
<evidence type="ECO:0000256" key="2">
    <source>
        <dbReference type="ARBA" id="ARBA00004496"/>
    </source>
</evidence>
<sequence length="327" mass="35156">MDGAQQLTVRSPLLPFKVKVPSDGPTFLLKHEFIQPGGSFKSRGISHLIKTKLESIENPEGKLAVYSSSGGNAGLAAARACNSLNVPCVVVVPKTTKPRMINKIESAGAKVVIHGNHWKEADEHLREHIMKNSTYAETVYVHPFDDPVIWEGHSVIVDEILEQLNEYGADIKNVKGIVCSVGGGGLYSGIISGLERHGLATSIPVFAVETRGCDVLNKSLTAGKPVVLDKITSIATSLGSTEVCSKCFEKVNEYASKSIVLEDHDVSATCLKFFDETSILVEPACGASVHACYHPELFGSFSADDIIVVIVCGGSCYTYEEIQSFIS</sequence>
<comment type="similarity">
    <text evidence="4">Belongs to the serine/threonine dehydratase family.</text>
</comment>
<dbReference type="SUPFAM" id="SSF53686">
    <property type="entry name" value="Tryptophan synthase beta subunit-like PLP-dependent enzymes"/>
    <property type="match status" value="1"/>
</dbReference>
<comment type="cofactor">
    <cofactor evidence="1">
        <name>pyridoxal 5'-phosphate</name>
        <dbReference type="ChEBI" id="CHEBI:597326"/>
    </cofactor>
</comment>
<dbReference type="PROSITE" id="PS00165">
    <property type="entry name" value="DEHYDRATASE_SER_THR"/>
    <property type="match status" value="1"/>
</dbReference>
<dbReference type="PANTHER" id="PTHR48078:SF2">
    <property type="entry name" value="CATABOLIC L-SERINE_THREONINE DEHYDRATASE"/>
    <property type="match status" value="1"/>
</dbReference>
<comment type="subcellular location">
    <subcellularLocation>
        <location evidence="2">Cytoplasm</location>
    </subcellularLocation>
</comment>